<reference evidence="1" key="1">
    <citation type="submission" date="2021-06" db="EMBL/GenBank/DDBJ databases">
        <authorList>
            <person name="Kallberg Y."/>
            <person name="Tangrot J."/>
            <person name="Rosling A."/>
        </authorList>
    </citation>
    <scope>NUCLEOTIDE SEQUENCE</scope>
    <source>
        <strain evidence="1">MA461A</strain>
    </source>
</reference>
<name>A0ACA9RGL2_9GLOM</name>
<protein>
    <submittedName>
        <fullName evidence="1">33431_t:CDS:1</fullName>
    </submittedName>
</protein>
<feature type="non-terminal residue" evidence="1">
    <location>
        <position position="1"/>
    </location>
</feature>
<sequence>CQKKDWKIHKKYCENLSTVKTIEVTKVTNDAKAEEDPIWLTNDAKAEEDPIWLKIAIIGDSDVGKTTLARRAFYTSSMYYQQFYFPLAPFDWYPAGLHYFVYSIYDAIGYFELGELDREIEYRDTGAIILCFALDDPQTLTNIETIWIPDIRKNFPYKMPPLYKWIKKFKFI</sequence>
<organism evidence="1 2">
    <name type="scientific">Racocetra persica</name>
    <dbReference type="NCBI Taxonomy" id="160502"/>
    <lineage>
        <taxon>Eukaryota</taxon>
        <taxon>Fungi</taxon>
        <taxon>Fungi incertae sedis</taxon>
        <taxon>Mucoromycota</taxon>
        <taxon>Glomeromycotina</taxon>
        <taxon>Glomeromycetes</taxon>
        <taxon>Diversisporales</taxon>
        <taxon>Gigasporaceae</taxon>
        <taxon>Racocetra</taxon>
    </lineage>
</organism>
<evidence type="ECO:0000313" key="1">
    <source>
        <dbReference type="EMBL" id="CAG8792635.1"/>
    </source>
</evidence>
<dbReference type="EMBL" id="CAJVQC010053255">
    <property type="protein sequence ID" value="CAG8792635.1"/>
    <property type="molecule type" value="Genomic_DNA"/>
</dbReference>
<dbReference type="Proteomes" id="UP000789920">
    <property type="component" value="Unassembled WGS sequence"/>
</dbReference>
<gene>
    <name evidence="1" type="ORF">RPERSI_LOCUS19432</name>
</gene>
<evidence type="ECO:0000313" key="2">
    <source>
        <dbReference type="Proteomes" id="UP000789920"/>
    </source>
</evidence>
<keyword evidence="2" id="KW-1185">Reference proteome</keyword>
<accession>A0ACA9RGL2</accession>
<proteinExistence type="predicted"/>
<comment type="caution">
    <text evidence="1">The sequence shown here is derived from an EMBL/GenBank/DDBJ whole genome shotgun (WGS) entry which is preliminary data.</text>
</comment>